<reference evidence="2" key="2">
    <citation type="submission" date="2013-04" db="UniProtKB">
        <authorList>
            <consortium name="EnsemblPlants"/>
        </authorList>
    </citation>
    <scope>IDENTIFICATION</scope>
</reference>
<dbReference type="OMA" id="PCACKET"/>
<keyword evidence="3" id="KW-1185">Reference proteome</keyword>
<name>J3M9K7_ORYBR</name>
<dbReference type="EnsemblPlants" id="OB05G32810.1">
    <property type="protein sequence ID" value="OB05G32810.1"/>
    <property type="gene ID" value="OB05G32810"/>
</dbReference>
<feature type="region of interest" description="Disordered" evidence="1">
    <location>
        <begin position="20"/>
        <end position="55"/>
    </location>
</feature>
<accession>J3M9K7</accession>
<dbReference type="Gramene" id="OB05G32810.1">
    <property type="protein sequence ID" value="OB05G32810.1"/>
    <property type="gene ID" value="OB05G32810"/>
</dbReference>
<dbReference type="HOGENOM" id="CLU_143779_0_0_1"/>
<proteinExistence type="predicted"/>
<evidence type="ECO:0000313" key="3">
    <source>
        <dbReference type="Proteomes" id="UP000006038"/>
    </source>
</evidence>
<reference evidence="2" key="1">
    <citation type="journal article" date="2013" name="Nat. Commun.">
        <title>Whole-genome sequencing of Oryza brachyantha reveals mechanisms underlying Oryza genome evolution.</title>
        <authorList>
            <person name="Chen J."/>
            <person name="Huang Q."/>
            <person name="Gao D."/>
            <person name="Wang J."/>
            <person name="Lang Y."/>
            <person name="Liu T."/>
            <person name="Li B."/>
            <person name="Bai Z."/>
            <person name="Luis Goicoechea J."/>
            <person name="Liang C."/>
            <person name="Chen C."/>
            <person name="Zhang W."/>
            <person name="Sun S."/>
            <person name="Liao Y."/>
            <person name="Zhang X."/>
            <person name="Yang L."/>
            <person name="Song C."/>
            <person name="Wang M."/>
            <person name="Shi J."/>
            <person name="Liu G."/>
            <person name="Liu J."/>
            <person name="Zhou H."/>
            <person name="Zhou W."/>
            <person name="Yu Q."/>
            <person name="An N."/>
            <person name="Chen Y."/>
            <person name="Cai Q."/>
            <person name="Wang B."/>
            <person name="Liu B."/>
            <person name="Min J."/>
            <person name="Huang Y."/>
            <person name="Wu H."/>
            <person name="Li Z."/>
            <person name="Zhang Y."/>
            <person name="Yin Y."/>
            <person name="Song W."/>
            <person name="Jiang J."/>
            <person name="Jackson S.A."/>
            <person name="Wing R.A."/>
            <person name="Wang J."/>
            <person name="Chen M."/>
        </authorList>
    </citation>
    <scope>NUCLEOTIDE SEQUENCE [LARGE SCALE GENOMIC DNA]</scope>
    <source>
        <strain evidence="2">cv. IRGC 101232</strain>
    </source>
</reference>
<dbReference type="eggNOG" id="ENOG502R3SM">
    <property type="taxonomic scope" value="Eukaryota"/>
</dbReference>
<protein>
    <submittedName>
        <fullName evidence="2">Uncharacterized protein</fullName>
    </submittedName>
</protein>
<evidence type="ECO:0000313" key="2">
    <source>
        <dbReference type="EnsemblPlants" id="OB05G32810.1"/>
    </source>
</evidence>
<sequence length="154" mass="16418">MGNSLQLPCPPCQEATAVAAAAGVVEKRRRKKQAPAGGGRSDKAKAKASRSDKAKAKASRYVVVPVLDTPEREMKSAWPGCRVETGGDGMRVTVVMKRKDAAELMARLEVRCALERKARMVELNAGLTGGSNGGVMRPCRDGWAPRLASISEIN</sequence>
<organism evidence="2">
    <name type="scientific">Oryza brachyantha</name>
    <name type="common">malo sina</name>
    <dbReference type="NCBI Taxonomy" id="4533"/>
    <lineage>
        <taxon>Eukaryota</taxon>
        <taxon>Viridiplantae</taxon>
        <taxon>Streptophyta</taxon>
        <taxon>Embryophyta</taxon>
        <taxon>Tracheophyta</taxon>
        <taxon>Spermatophyta</taxon>
        <taxon>Magnoliopsida</taxon>
        <taxon>Liliopsida</taxon>
        <taxon>Poales</taxon>
        <taxon>Poaceae</taxon>
        <taxon>BOP clade</taxon>
        <taxon>Oryzoideae</taxon>
        <taxon>Oryzeae</taxon>
        <taxon>Oryzinae</taxon>
        <taxon>Oryza</taxon>
    </lineage>
</organism>
<dbReference type="Proteomes" id="UP000006038">
    <property type="component" value="Chromosome 5"/>
</dbReference>
<dbReference type="AlphaFoldDB" id="J3M9K7"/>
<feature type="compositionally biased region" description="Basic and acidic residues" evidence="1">
    <location>
        <begin position="40"/>
        <end position="55"/>
    </location>
</feature>
<evidence type="ECO:0000256" key="1">
    <source>
        <dbReference type="SAM" id="MobiDB-lite"/>
    </source>
</evidence>